<accession>A0A1M7V0W7</accession>
<organism evidence="2 3">
    <name type="scientific">Geodermatophilus obscurus</name>
    <dbReference type="NCBI Taxonomy" id="1861"/>
    <lineage>
        <taxon>Bacteria</taxon>
        <taxon>Bacillati</taxon>
        <taxon>Actinomycetota</taxon>
        <taxon>Actinomycetes</taxon>
        <taxon>Geodermatophilales</taxon>
        <taxon>Geodermatophilaceae</taxon>
        <taxon>Geodermatophilus</taxon>
    </lineage>
</organism>
<gene>
    <name evidence="2" type="ORF">SAMN05660350_04827</name>
</gene>
<evidence type="ECO:0000256" key="1">
    <source>
        <dbReference type="SAM" id="MobiDB-lite"/>
    </source>
</evidence>
<dbReference type="Proteomes" id="UP000184428">
    <property type="component" value="Unassembled WGS sequence"/>
</dbReference>
<evidence type="ECO:0000313" key="2">
    <source>
        <dbReference type="EMBL" id="SHN88837.1"/>
    </source>
</evidence>
<dbReference type="AlphaFoldDB" id="A0A1M7V0W7"/>
<evidence type="ECO:0000313" key="3">
    <source>
        <dbReference type="Proteomes" id="UP000184428"/>
    </source>
</evidence>
<sequence>MPVDGHVRGSRAAAELDAALLAETQALCDEMGRQEEARFPGLRRESPQPVPADSPAGRERLQRAARWLDDLTWHKRMYRPARFRWWPEHLIDICTRTTGGQLDFTTVADLELLRRHRSVVQDVVDTFGGAIGQRLADAYMTVGSYDTIGAELGLTMTDIRVMVIWSAPENSDSGGWIHPQISRVLRVVGRQPFRNPLIETWELLQLQRMYRAAVDIFEDLTVDLIGELRGRRPDAVLAAASGSGTVERMERRVRWAHEARGGPGDPRRYPNQFFTAAGSSTTRP</sequence>
<dbReference type="RefSeq" id="WP_072921166.1">
    <property type="nucleotide sequence ID" value="NZ_FRDM01000061.1"/>
</dbReference>
<feature type="compositionally biased region" description="Basic and acidic residues" evidence="1">
    <location>
        <begin position="258"/>
        <end position="268"/>
    </location>
</feature>
<protein>
    <submittedName>
        <fullName evidence="2">Uncharacterized protein</fullName>
    </submittedName>
</protein>
<feature type="region of interest" description="Disordered" evidence="1">
    <location>
        <begin position="38"/>
        <end position="57"/>
    </location>
</feature>
<reference evidence="2 3" key="1">
    <citation type="submission" date="2016-12" db="EMBL/GenBank/DDBJ databases">
        <authorList>
            <person name="Song W.-J."/>
            <person name="Kurnit D.M."/>
        </authorList>
    </citation>
    <scope>NUCLEOTIDE SEQUENCE [LARGE SCALE GENOMIC DNA]</scope>
    <source>
        <strain evidence="2 3">DSM 43162</strain>
    </source>
</reference>
<dbReference type="EMBL" id="FRDM01000061">
    <property type="protein sequence ID" value="SHN88837.1"/>
    <property type="molecule type" value="Genomic_DNA"/>
</dbReference>
<feature type="compositionally biased region" description="Polar residues" evidence="1">
    <location>
        <begin position="272"/>
        <end position="284"/>
    </location>
</feature>
<name>A0A1M7V0W7_9ACTN</name>
<dbReference type="OrthoDB" id="5145933at2"/>
<proteinExistence type="predicted"/>
<feature type="region of interest" description="Disordered" evidence="1">
    <location>
        <begin position="258"/>
        <end position="284"/>
    </location>
</feature>